<dbReference type="EMBL" id="CP079105">
    <property type="protein sequence ID" value="QXQ14277.1"/>
    <property type="molecule type" value="Genomic_DNA"/>
</dbReference>
<dbReference type="PANTHER" id="PTHR34584:SF1">
    <property type="entry name" value="NA(+)_H(+) ANTIPORTER SUBUNIT E1"/>
    <property type="match status" value="1"/>
</dbReference>
<evidence type="ECO:0000256" key="4">
    <source>
        <dbReference type="ARBA" id="ARBA00022692"/>
    </source>
</evidence>
<proteinExistence type="inferred from homology"/>
<dbReference type="InterPro" id="IPR002758">
    <property type="entry name" value="Cation_antiport_E"/>
</dbReference>
<evidence type="ECO:0000313" key="9">
    <source>
        <dbReference type="Proteomes" id="UP000887023"/>
    </source>
</evidence>
<dbReference type="RefSeq" id="WP_066466877.1">
    <property type="nucleotide sequence ID" value="NZ_CBCRUZ010000003.1"/>
</dbReference>
<name>A0ABX8SAS6_9ACTN</name>
<protein>
    <submittedName>
        <fullName evidence="8">Na+/H+ antiporter subunit E</fullName>
    </submittedName>
</protein>
<feature type="transmembrane region" description="Helical" evidence="7">
    <location>
        <begin position="6"/>
        <end position="24"/>
    </location>
</feature>
<keyword evidence="4 7" id="KW-0812">Transmembrane</keyword>
<evidence type="ECO:0000256" key="7">
    <source>
        <dbReference type="SAM" id="Phobius"/>
    </source>
</evidence>
<keyword evidence="5 7" id="KW-1133">Transmembrane helix</keyword>
<reference evidence="8" key="1">
    <citation type="submission" date="2021-07" db="EMBL/GenBank/DDBJ databases">
        <title>Candidatus Kaistella beijingensis sp. nov. isolated from a municipal wastewater treatment plant is involved in sludge foaming.</title>
        <authorList>
            <person name="Song Y."/>
            <person name="Liu S.-J."/>
        </authorList>
    </citation>
    <scope>NUCLEOTIDE SEQUENCE</scope>
    <source>
        <strain evidence="8">DSM 43998</strain>
    </source>
</reference>
<comment type="similarity">
    <text evidence="2">Belongs to the CPA3 antiporters (TC 2.A.63) subunit E family.</text>
</comment>
<gene>
    <name evidence="8" type="ORF">KV203_02255</name>
</gene>
<evidence type="ECO:0000256" key="1">
    <source>
        <dbReference type="ARBA" id="ARBA00004651"/>
    </source>
</evidence>
<evidence type="ECO:0000256" key="6">
    <source>
        <dbReference type="ARBA" id="ARBA00023136"/>
    </source>
</evidence>
<keyword evidence="6 7" id="KW-0472">Membrane</keyword>
<keyword evidence="9" id="KW-1185">Reference proteome</keyword>
<evidence type="ECO:0000256" key="5">
    <source>
        <dbReference type="ARBA" id="ARBA00022989"/>
    </source>
</evidence>
<sequence length="174" mass="19017">MTGTHLIRIAVVVWLAVVYCWLWGTVSVGNILAGLLLGAAITVLLPLPRLPVGGWLRPLPLLQLLGVIGYYALISSVQVALLALRRDAPPPAGVLRVSLAIRSDLVLVLCCDALTVIPGSMVLEIDAERRMVYVHVLDIGSERAVAEFYRSTRRLEQLFIRTFESRPTTGPAPR</sequence>
<feature type="transmembrane region" description="Helical" evidence="7">
    <location>
        <begin position="31"/>
        <end position="49"/>
    </location>
</feature>
<accession>A0ABX8SAS6</accession>
<organism evidence="8 9">
    <name type="scientific">Skermania pinensis</name>
    <dbReference type="NCBI Taxonomy" id="39122"/>
    <lineage>
        <taxon>Bacteria</taxon>
        <taxon>Bacillati</taxon>
        <taxon>Actinomycetota</taxon>
        <taxon>Actinomycetes</taxon>
        <taxon>Mycobacteriales</taxon>
        <taxon>Gordoniaceae</taxon>
        <taxon>Skermania</taxon>
    </lineage>
</organism>
<keyword evidence="3" id="KW-1003">Cell membrane</keyword>
<dbReference type="Pfam" id="PF01899">
    <property type="entry name" value="MNHE"/>
    <property type="match status" value="1"/>
</dbReference>
<feature type="transmembrane region" description="Helical" evidence="7">
    <location>
        <begin position="61"/>
        <end position="84"/>
    </location>
</feature>
<dbReference type="NCBIfam" id="NF006521">
    <property type="entry name" value="PRK08965.1-5"/>
    <property type="match status" value="1"/>
</dbReference>
<dbReference type="PANTHER" id="PTHR34584">
    <property type="entry name" value="NA(+)/H(+) ANTIPORTER SUBUNIT E1"/>
    <property type="match status" value="1"/>
</dbReference>
<evidence type="ECO:0000256" key="3">
    <source>
        <dbReference type="ARBA" id="ARBA00022475"/>
    </source>
</evidence>
<evidence type="ECO:0000313" key="8">
    <source>
        <dbReference type="EMBL" id="QXQ14277.1"/>
    </source>
</evidence>
<comment type="subcellular location">
    <subcellularLocation>
        <location evidence="1">Cell membrane</location>
        <topology evidence="1">Multi-pass membrane protein</topology>
    </subcellularLocation>
</comment>
<dbReference type="Proteomes" id="UP000887023">
    <property type="component" value="Chromosome"/>
</dbReference>
<evidence type="ECO:0000256" key="2">
    <source>
        <dbReference type="ARBA" id="ARBA00006228"/>
    </source>
</evidence>